<comment type="similarity">
    <text evidence="2">Belongs to the glycosyl hydrolase 3 family.</text>
</comment>
<feature type="domain" description="Glycoside hydrolase family 3 N-terminal" evidence="7">
    <location>
        <begin position="58"/>
        <end position="338"/>
    </location>
</feature>
<dbReference type="Pfam" id="PF01915">
    <property type="entry name" value="Glyco_hydro_3_C"/>
    <property type="match status" value="1"/>
</dbReference>
<dbReference type="Gene3D" id="3.40.50.1700">
    <property type="entry name" value="Glycoside hydrolase family 3 C-terminal domain"/>
    <property type="match status" value="1"/>
</dbReference>
<dbReference type="Gene3D" id="3.20.20.300">
    <property type="entry name" value="Glycoside hydrolase, family 3, N-terminal domain"/>
    <property type="match status" value="1"/>
</dbReference>
<dbReference type="InterPro" id="IPR051915">
    <property type="entry name" value="Cellulose_Degrad_GH3"/>
</dbReference>
<evidence type="ECO:0000256" key="1">
    <source>
        <dbReference type="ARBA" id="ARBA00000448"/>
    </source>
</evidence>
<dbReference type="InterPro" id="IPR036962">
    <property type="entry name" value="Glyco_hydro_3_N_sf"/>
</dbReference>
<gene>
    <name evidence="9" type="ORF">GB864_10525</name>
</gene>
<evidence type="ECO:0000256" key="4">
    <source>
        <dbReference type="ARBA" id="ARBA00022729"/>
    </source>
</evidence>
<dbReference type="PANTHER" id="PTHR30620:SF16">
    <property type="entry name" value="LYSOSOMAL BETA GLUCOSIDASE"/>
    <property type="match status" value="1"/>
</dbReference>
<dbReference type="Pfam" id="PF00933">
    <property type="entry name" value="Glyco_hydro_3"/>
    <property type="match status" value="1"/>
</dbReference>
<keyword evidence="4" id="KW-0732">Signal</keyword>
<comment type="catalytic activity">
    <reaction evidence="1">
        <text>Hydrolysis of terminal, non-reducing beta-D-glucosyl residues with release of beta-D-glucose.</text>
        <dbReference type="EC" id="3.2.1.21"/>
    </reaction>
</comment>
<evidence type="ECO:0000313" key="10">
    <source>
        <dbReference type="Proteomes" id="UP000438182"/>
    </source>
</evidence>
<dbReference type="InterPro" id="IPR017853">
    <property type="entry name" value="GH"/>
</dbReference>
<evidence type="ECO:0000256" key="5">
    <source>
        <dbReference type="ARBA" id="ARBA00022801"/>
    </source>
</evidence>
<evidence type="ECO:0000256" key="3">
    <source>
        <dbReference type="ARBA" id="ARBA00012744"/>
    </source>
</evidence>
<evidence type="ECO:0000313" key="9">
    <source>
        <dbReference type="EMBL" id="MWB98981.1"/>
    </source>
</evidence>
<dbReference type="GO" id="GO:0008422">
    <property type="term" value="F:beta-glucosidase activity"/>
    <property type="evidence" value="ECO:0007669"/>
    <property type="project" value="UniProtKB-EC"/>
</dbReference>
<keyword evidence="5 9" id="KW-0378">Hydrolase</keyword>
<dbReference type="GO" id="GO:0009251">
    <property type="term" value="P:glucan catabolic process"/>
    <property type="evidence" value="ECO:0007669"/>
    <property type="project" value="TreeGrafter"/>
</dbReference>
<dbReference type="PANTHER" id="PTHR30620">
    <property type="entry name" value="PERIPLASMIC BETA-GLUCOSIDASE-RELATED"/>
    <property type="match status" value="1"/>
</dbReference>
<evidence type="ECO:0000256" key="6">
    <source>
        <dbReference type="ARBA" id="ARBA00023295"/>
    </source>
</evidence>
<evidence type="ECO:0000256" key="2">
    <source>
        <dbReference type="ARBA" id="ARBA00005336"/>
    </source>
</evidence>
<dbReference type="EC" id="3.2.1.21" evidence="3"/>
<dbReference type="InterPro" id="IPR002772">
    <property type="entry name" value="Glyco_hydro_3_C"/>
</dbReference>
<evidence type="ECO:0000259" key="7">
    <source>
        <dbReference type="Pfam" id="PF00933"/>
    </source>
</evidence>
<dbReference type="AlphaFoldDB" id="A0A6I4NXS4"/>
<evidence type="ECO:0000259" key="8">
    <source>
        <dbReference type="Pfam" id="PF01915"/>
    </source>
</evidence>
<name>A0A6I4NXS4_9MICO</name>
<dbReference type="PRINTS" id="PR00133">
    <property type="entry name" value="GLHYDRLASE3"/>
</dbReference>
<dbReference type="Proteomes" id="UP000438182">
    <property type="component" value="Unassembled WGS sequence"/>
</dbReference>
<feature type="domain" description="Glycoside hydrolase family 3 C-terminal" evidence="8">
    <location>
        <begin position="381"/>
        <end position="551"/>
    </location>
</feature>
<dbReference type="InterPro" id="IPR036881">
    <property type="entry name" value="Glyco_hydro_3_C_sf"/>
</dbReference>
<reference evidence="9 10" key="1">
    <citation type="submission" date="2019-12" db="EMBL/GenBank/DDBJ databases">
        <authorList>
            <person name="Kim Y.S."/>
        </authorList>
    </citation>
    <scope>NUCLEOTIDE SEQUENCE [LARGE SCALE GENOMIC DNA]</scope>
    <source>
        <strain evidence="9 10">MMS17-SY077</strain>
    </source>
</reference>
<protein>
    <recommendedName>
        <fullName evidence="3">beta-glucosidase</fullName>
        <ecNumber evidence="3">3.2.1.21</ecNumber>
    </recommendedName>
</protein>
<dbReference type="SUPFAM" id="SSF52279">
    <property type="entry name" value="Beta-D-glucan exohydrolase, C-terminal domain"/>
    <property type="match status" value="1"/>
</dbReference>
<dbReference type="SUPFAM" id="SSF51445">
    <property type="entry name" value="(Trans)glycosidases"/>
    <property type="match status" value="1"/>
</dbReference>
<accession>A0A6I4NXS4</accession>
<comment type="caution">
    <text evidence="9">The sequence shown here is derived from an EMBL/GenBank/DDBJ whole genome shotgun (WGS) entry which is preliminary data.</text>
</comment>
<sequence>MTIDDKAGLMFQPMAPIGTGLDEPGMLGSPSLRKILERRITHVNVLTAPTAREVAEWHNHLQRLALEHHLGIPFTVSSDPRHAFSNNPAAALLSGPFSQWPEFLGFGALDDAELTRRFAETVRREYLAVGIRAALHPQIDLATEPRWARAAGTFGSSAEVAGRLGVAYLLGLQGEEVGPTSISTMAKHFPGGGPQLDGEDPHFAYGREQVYPGGRFEEHLQPFRDLIDAGVAQLMPYYGMPVGTEYEEVGFSFNKQIITGLLREELGYDGIVCSDWGILSRTFWGVETLTYEERMVKALDAGIDQFGGEFRPAVLVGLVQGGSIAESRLDASVRRLLREKFRLGLFDDARFVDADAADRLVGAPEARAEGLAAQAASNTLLVNGVGAAHLPLAGTPSVYVEGLAPEALAGWANVVRDPADADLVIVRTDAPWEQRGNPGEIESFFRAGSLEFHADELAHLAELAAHAPLVLGVNLDRPAILAPVAEIAATLVADYGSSDEAFVSVLFGAAEPQGRLPFDIPSSMAAVEASLPDVPNDTADPTFRFGHGLRYADWTPTTRPDPSSTSIQAAPEPTERYDLATTPLGVLLDDPDSRAILDELVPELPAHPMIGLAKGMPFDAVIGMAADQLPADALGGLRERLGALQPR</sequence>
<keyword evidence="6" id="KW-0326">Glycosidase</keyword>
<organism evidence="9 10">
    <name type="scientific">Agromyces seonyuensis</name>
    <dbReference type="NCBI Taxonomy" id="2662446"/>
    <lineage>
        <taxon>Bacteria</taxon>
        <taxon>Bacillati</taxon>
        <taxon>Actinomycetota</taxon>
        <taxon>Actinomycetes</taxon>
        <taxon>Micrococcales</taxon>
        <taxon>Microbacteriaceae</taxon>
        <taxon>Agromyces</taxon>
    </lineage>
</organism>
<dbReference type="InterPro" id="IPR001764">
    <property type="entry name" value="Glyco_hydro_3_N"/>
</dbReference>
<dbReference type="EMBL" id="WSTA01000044">
    <property type="protein sequence ID" value="MWB98981.1"/>
    <property type="molecule type" value="Genomic_DNA"/>
</dbReference>
<keyword evidence="10" id="KW-1185">Reference proteome</keyword>
<proteinExistence type="inferred from homology"/>